<name>A0A9Q1CF30_HOLLE</name>
<comment type="subcellular location">
    <subcellularLocation>
        <location evidence="10">Endomembrane system</location>
        <topology evidence="10">Single-pass type II membrane protein</topology>
    </subcellularLocation>
    <subcellularLocation>
        <location evidence="11">Golgi apparatus</location>
        <location evidence="11">Golgi stack membrane</location>
        <topology evidence="11">Single-pass type II membrane protein</topology>
    </subcellularLocation>
</comment>
<dbReference type="Pfam" id="PF17039">
    <property type="entry name" value="Glyco_tran_10_N"/>
    <property type="match status" value="1"/>
</dbReference>
<protein>
    <recommendedName>
        <fullName evidence="11">Fucosyltransferase</fullName>
        <ecNumber evidence="11">2.4.1.-</ecNumber>
    </recommendedName>
</protein>
<keyword evidence="15" id="KW-1185">Reference proteome</keyword>
<proteinExistence type="inferred from homology"/>
<gene>
    <name evidence="14" type="ORF">HOLleu_11320</name>
</gene>
<comment type="pathway">
    <text evidence="1">Protein modification; protein glycosylation.</text>
</comment>
<dbReference type="OrthoDB" id="427096at2759"/>
<dbReference type="FunFam" id="3.40.50.11660:FF:000002">
    <property type="entry name" value="Alpha-(1,3)-fucosyltransferase"/>
    <property type="match status" value="1"/>
</dbReference>
<feature type="domain" description="Fucosyltransferase N-terminal" evidence="13">
    <location>
        <begin position="151"/>
        <end position="231"/>
    </location>
</feature>
<comment type="similarity">
    <text evidence="2 11">Belongs to the glycosyltransferase 10 family.</text>
</comment>
<evidence type="ECO:0000256" key="1">
    <source>
        <dbReference type="ARBA" id="ARBA00004922"/>
    </source>
</evidence>
<dbReference type="PANTHER" id="PTHR11929">
    <property type="entry name" value="ALPHA- 1,3 -FUCOSYLTRANSFERASE"/>
    <property type="match status" value="1"/>
</dbReference>
<keyword evidence="4 11" id="KW-0808">Transferase</keyword>
<evidence type="ECO:0000256" key="10">
    <source>
        <dbReference type="ARBA" id="ARBA00060399"/>
    </source>
</evidence>
<dbReference type="EC" id="2.4.1.-" evidence="11"/>
<evidence type="ECO:0000256" key="11">
    <source>
        <dbReference type="RuleBase" id="RU003832"/>
    </source>
</evidence>
<keyword evidence="11" id="KW-0333">Golgi apparatus</keyword>
<evidence type="ECO:0000256" key="6">
    <source>
        <dbReference type="ARBA" id="ARBA00022968"/>
    </source>
</evidence>
<dbReference type="PANTHER" id="PTHR11929:SF145">
    <property type="entry name" value="ALPHA-(1,3)-FUCOSYLTRANSFERASE FUT-1"/>
    <property type="match status" value="1"/>
</dbReference>
<evidence type="ECO:0000256" key="4">
    <source>
        <dbReference type="ARBA" id="ARBA00022679"/>
    </source>
</evidence>
<evidence type="ECO:0000259" key="12">
    <source>
        <dbReference type="Pfam" id="PF00852"/>
    </source>
</evidence>
<dbReference type="Proteomes" id="UP001152320">
    <property type="component" value="Chromosome 4"/>
</dbReference>
<evidence type="ECO:0000256" key="8">
    <source>
        <dbReference type="ARBA" id="ARBA00023136"/>
    </source>
</evidence>
<evidence type="ECO:0000313" key="14">
    <source>
        <dbReference type="EMBL" id="KAJ8043987.1"/>
    </source>
</evidence>
<dbReference type="Pfam" id="PF00852">
    <property type="entry name" value="Glyco_transf_10"/>
    <property type="match status" value="1"/>
</dbReference>
<feature type="transmembrane region" description="Helical" evidence="11">
    <location>
        <begin position="7"/>
        <end position="28"/>
    </location>
</feature>
<evidence type="ECO:0000256" key="5">
    <source>
        <dbReference type="ARBA" id="ARBA00022692"/>
    </source>
</evidence>
<dbReference type="GO" id="GO:0046920">
    <property type="term" value="F:alpha-(1-&gt;3)-fucosyltransferase activity"/>
    <property type="evidence" value="ECO:0007669"/>
    <property type="project" value="TreeGrafter"/>
</dbReference>
<dbReference type="SUPFAM" id="SSF53756">
    <property type="entry name" value="UDP-Glycosyltransferase/glycogen phosphorylase"/>
    <property type="match status" value="1"/>
</dbReference>
<evidence type="ECO:0000256" key="7">
    <source>
        <dbReference type="ARBA" id="ARBA00022989"/>
    </source>
</evidence>
<dbReference type="InterPro" id="IPR038577">
    <property type="entry name" value="GT10-like_C_sf"/>
</dbReference>
<feature type="domain" description="Fucosyltransferase C-terminal" evidence="12">
    <location>
        <begin position="252"/>
        <end position="432"/>
    </location>
</feature>
<accession>A0A9Q1CF30</accession>
<comment type="caution">
    <text evidence="14">The sequence shown here is derived from an EMBL/GenBank/DDBJ whole genome shotgun (WGS) entry which is preliminary data.</text>
</comment>
<evidence type="ECO:0000256" key="9">
    <source>
        <dbReference type="ARBA" id="ARBA00023180"/>
    </source>
</evidence>
<dbReference type="InterPro" id="IPR055270">
    <property type="entry name" value="Glyco_tran_10_C"/>
</dbReference>
<keyword evidence="8 11" id="KW-0472">Membrane</keyword>
<keyword evidence="5 11" id="KW-0812">Transmembrane</keyword>
<dbReference type="EMBL" id="JAIZAY010000004">
    <property type="protein sequence ID" value="KAJ8043987.1"/>
    <property type="molecule type" value="Genomic_DNA"/>
</dbReference>
<evidence type="ECO:0000259" key="13">
    <source>
        <dbReference type="Pfam" id="PF17039"/>
    </source>
</evidence>
<dbReference type="InterPro" id="IPR001503">
    <property type="entry name" value="Glyco_trans_10"/>
</dbReference>
<keyword evidence="6" id="KW-0735">Signal-anchor</keyword>
<keyword evidence="3 11" id="KW-0328">Glycosyltransferase</keyword>
<keyword evidence="9" id="KW-0325">Glycoprotein</keyword>
<dbReference type="Gene3D" id="3.40.50.11660">
    <property type="entry name" value="Glycosyl transferase family 10, C-terminal domain"/>
    <property type="match status" value="1"/>
</dbReference>
<dbReference type="InterPro" id="IPR031481">
    <property type="entry name" value="Glyco_tran_10_N"/>
</dbReference>
<evidence type="ECO:0000256" key="2">
    <source>
        <dbReference type="ARBA" id="ARBA00008919"/>
    </source>
</evidence>
<dbReference type="GO" id="GO:0032580">
    <property type="term" value="C:Golgi cisterna membrane"/>
    <property type="evidence" value="ECO:0007669"/>
    <property type="project" value="UniProtKB-SubCell"/>
</dbReference>
<dbReference type="AlphaFoldDB" id="A0A9Q1CF30"/>
<reference evidence="14" key="1">
    <citation type="submission" date="2021-10" db="EMBL/GenBank/DDBJ databases">
        <title>Tropical sea cucumber genome reveals ecological adaptation and Cuvierian tubules defense mechanism.</title>
        <authorList>
            <person name="Chen T."/>
        </authorList>
    </citation>
    <scope>NUCLEOTIDE SEQUENCE</scope>
    <source>
        <strain evidence="14">Nanhai2018</strain>
        <tissue evidence="14">Muscle</tissue>
    </source>
</reference>
<evidence type="ECO:0000256" key="3">
    <source>
        <dbReference type="ARBA" id="ARBA00022676"/>
    </source>
</evidence>
<evidence type="ECO:0000313" key="15">
    <source>
        <dbReference type="Proteomes" id="UP001152320"/>
    </source>
</evidence>
<organism evidence="14 15">
    <name type="scientific">Holothuria leucospilota</name>
    <name type="common">Black long sea cucumber</name>
    <name type="synonym">Mertensiothuria leucospilota</name>
    <dbReference type="NCBI Taxonomy" id="206669"/>
    <lineage>
        <taxon>Eukaryota</taxon>
        <taxon>Metazoa</taxon>
        <taxon>Echinodermata</taxon>
        <taxon>Eleutherozoa</taxon>
        <taxon>Echinozoa</taxon>
        <taxon>Holothuroidea</taxon>
        <taxon>Aspidochirotacea</taxon>
        <taxon>Aspidochirotida</taxon>
        <taxon>Holothuriidae</taxon>
        <taxon>Holothuria</taxon>
    </lineage>
</organism>
<keyword evidence="7 11" id="KW-1133">Transmembrane helix</keyword>
<sequence>MTSNFRTYLFLFFQVSFTIVLICLYYAYNTEYSSHSFAYPAISSIVPERQFDPDEGISYYEEIIQEHNEFYVDTPEKAVTDINIRPAYRGSDHLCLSRTRSVSCLKRDKTQCLKVSFVGLCGRWSSTLRQFPFEVTCKGTPQRKILVDHVDKPKAIENAQIVIFSFVASYLNMDVWLALRRFRPRGQMWVFQTEESPYYAVGLLPPWNFRNDSYNTSITFHSAADIQSPYGYYEPFRNEESNILENFTEILAAKKNFMIWISSHCETLHWDRTRFVKDLQRSMRVDIFGRCGNDSLCKTRWQDNCVQEVDDFVKSYKFILSLENSCCEDYVTEKLWHSFTVGTVPVVIGPRIENYERLAPPGSFIHVDQFSSVESLRDYLKHLDKNDTAYLEYFKWKKLGKVREHTIKEHYQNHVSDENICTVVDQYFERQNSAEKLKMFDPYGPRWKGLCHQCGRNSWIQNYQFPLDHERKNPWIWA</sequence>